<keyword evidence="11" id="KW-1185">Reference proteome</keyword>
<keyword evidence="5" id="KW-0574">Periplasm</keyword>
<name>A0A918C7R9_9DEIO</name>
<accession>A0A918C7R9</accession>
<comment type="subcellular location">
    <subcellularLocation>
        <location evidence="1">Cell outer membrane</location>
        <topology evidence="1">Single-pass membrane protein</topology>
    </subcellularLocation>
    <subcellularLocation>
        <location evidence="2">Periplasm</location>
    </subcellularLocation>
</comment>
<dbReference type="Gene3D" id="3.30.700.10">
    <property type="entry name" value="Glycoprotein, Type 4 Pilin"/>
    <property type="match status" value="1"/>
</dbReference>
<keyword evidence="7 9" id="KW-0472">Membrane</keyword>
<dbReference type="GO" id="GO:0042597">
    <property type="term" value="C:periplasmic space"/>
    <property type="evidence" value="ECO:0007669"/>
    <property type="project" value="UniProtKB-SubCell"/>
</dbReference>
<evidence type="ECO:0000256" key="5">
    <source>
        <dbReference type="ARBA" id="ARBA00022764"/>
    </source>
</evidence>
<dbReference type="Pfam" id="PF07963">
    <property type="entry name" value="N_methyl"/>
    <property type="match status" value="1"/>
</dbReference>
<evidence type="ECO:0008006" key="12">
    <source>
        <dbReference type="Google" id="ProtNLM"/>
    </source>
</evidence>
<evidence type="ECO:0000256" key="3">
    <source>
        <dbReference type="ARBA" id="ARBA00022481"/>
    </source>
</evidence>
<evidence type="ECO:0000313" key="10">
    <source>
        <dbReference type="EMBL" id="GGR10043.1"/>
    </source>
</evidence>
<dbReference type="GO" id="GO:0009279">
    <property type="term" value="C:cell outer membrane"/>
    <property type="evidence" value="ECO:0007669"/>
    <property type="project" value="UniProtKB-SubCell"/>
</dbReference>
<reference evidence="10" key="1">
    <citation type="journal article" date="2014" name="Int. J. Syst. Evol. Microbiol.">
        <title>Complete genome sequence of Corynebacterium casei LMG S-19264T (=DSM 44701T), isolated from a smear-ripened cheese.</title>
        <authorList>
            <consortium name="US DOE Joint Genome Institute (JGI-PGF)"/>
            <person name="Walter F."/>
            <person name="Albersmeier A."/>
            <person name="Kalinowski J."/>
            <person name="Ruckert C."/>
        </authorList>
    </citation>
    <scope>NUCLEOTIDE SEQUENCE</scope>
    <source>
        <strain evidence="10">JCM 31311</strain>
    </source>
</reference>
<evidence type="ECO:0000256" key="2">
    <source>
        <dbReference type="ARBA" id="ARBA00004418"/>
    </source>
</evidence>
<keyword evidence="6 9" id="KW-1133">Transmembrane helix</keyword>
<dbReference type="PROSITE" id="PS00409">
    <property type="entry name" value="PROKAR_NTER_METHYL"/>
    <property type="match status" value="1"/>
</dbReference>
<evidence type="ECO:0000256" key="6">
    <source>
        <dbReference type="ARBA" id="ARBA00022989"/>
    </source>
</evidence>
<evidence type="ECO:0000256" key="4">
    <source>
        <dbReference type="ARBA" id="ARBA00022692"/>
    </source>
</evidence>
<comment type="caution">
    <text evidence="10">The sequence shown here is derived from an EMBL/GenBank/DDBJ whole genome shotgun (WGS) entry which is preliminary data.</text>
</comment>
<evidence type="ECO:0000256" key="7">
    <source>
        <dbReference type="ARBA" id="ARBA00023136"/>
    </source>
</evidence>
<dbReference type="PANTHER" id="PTHR30093:SF44">
    <property type="entry name" value="TYPE II SECRETION SYSTEM CORE PROTEIN G"/>
    <property type="match status" value="1"/>
</dbReference>
<keyword evidence="4 9" id="KW-0812">Transmembrane</keyword>
<dbReference type="EMBL" id="BMQL01000011">
    <property type="protein sequence ID" value="GGR10043.1"/>
    <property type="molecule type" value="Genomic_DNA"/>
</dbReference>
<proteinExistence type="predicted"/>
<dbReference type="SUPFAM" id="SSF54523">
    <property type="entry name" value="Pili subunits"/>
    <property type="match status" value="1"/>
</dbReference>
<evidence type="ECO:0000313" key="11">
    <source>
        <dbReference type="Proteomes" id="UP000603865"/>
    </source>
</evidence>
<organism evidence="10 11">
    <name type="scientific">Deinococcus ruber</name>
    <dbReference type="NCBI Taxonomy" id="1848197"/>
    <lineage>
        <taxon>Bacteria</taxon>
        <taxon>Thermotogati</taxon>
        <taxon>Deinococcota</taxon>
        <taxon>Deinococci</taxon>
        <taxon>Deinococcales</taxon>
        <taxon>Deinococcaceae</taxon>
        <taxon>Deinococcus</taxon>
    </lineage>
</organism>
<reference evidence="10" key="2">
    <citation type="submission" date="2020-09" db="EMBL/GenBank/DDBJ databases">
        <authorList>
            <person name="Sun Q."/>
            <person name="Ohkuma M."/>
        </authorList>
    </citation>
    <scope>NUCLEOTIDE SEQUENCE</scope>
    <source>
        <strain evidence="10">JCM 31311</strain>
    </source>
</reference>
<dbReference type="InterPro" id="IPR045584">
    <property type="entry name" value="Pilin-like"/>
</dbReference>
<dbReference type="InterPro" id="IPR012902">
    <property type="entry name" value="N_methyl_site"/>
</dbReference>
<keyword evidence="3" id="KW-0488">Methylation</keyword>
<dbReference type="NCBIfam" id="TIGR02532">
    <property type="entry name" value="IV_pilin_GFxxxE"/>
    <property type="match status" value="1"/>
</dbReference>
<gene>
    <name evidence="10" type="ORF">GCM10008957_23540</name>
</gene>
<dbReference type="Proteomes" id="UP000603865">
    <property type="component" value="Unassembled WGS sequence"/>
</dbReference>
<sequence length="159" mass="17547">MLPTTRGRTLHPMHRTCLNCRSPTSRQGFTLIEVLIVVAIIGILAAIVIPNLLANRQRPYDVAALQCGKAIIQAQVTYSAEHNNAAADDVARLGNTDVTAQCRGVEISEIDKLTIQDSDGDGNITTDDTGHYAFKVWHQHGHNTYVYNTWSNQHLTILN</sequence>
<keyword evidence="8" id="KW-0998">Cell outer membrane</keyword>
<dbReference type="PANTHER" id="PTHR30093">
    <property type="entry name" value="GENERAL SECRETION PATHWAY PROTEIN G"/>
    <property type="match status" value="1"/>
</dbReference>
<dbReference type="AlphaFoldDB" id="A0A918C7R9"/>
<feature type="transmembrane region" description="Helical" evidence="9">
    <location>
        <begin position="28"/>
        <end position="49"/>
    </location>
</feature>
<evidence type="ECO:0000256" key="1">
    <source>
        <dbReference type="ARBA" id="ARBA00004203"/>
    </source>
</evidence>
<evidence type="ECO:0000256" key="8">
    <source>
        <dbReference type="ARBA" id="ARBA00023237"/>
    </source>
</evidence>
<evidence type="ECO:0000256" key="9">
    <source>
        <dbReference type="SAM" id="Phobius"/>
    </source>
</evidence>
<protein>
    <recommendedName>
        <fullName evidence="12">Prepilin-type N-terminal cleavage/methylation domain-containing protein</fullName>
    </recommendedName>
</protein>